<dbReference type="OrthoDB" id="5175656at2759"/>
<dbReference type="Gene3D" id="3.60.60.10">
    <property type="entry name" value="Penicillin V Acylase, Chain A"/>
    <property type="match status" value="1"/>
</dbReference>
<evidence type="ECO:0000313" key="2">
    <source>
        <dbReference type="EMBL" id="KAF6003206.1"/>
    </source>
</evidence>
<protein>
    <submittedName>
        <fullName evidence="2">Secernin 2</fullName>
    </submittedName>
</protein>
<dbReference type="GO" id="GO:0070004">
    <property type="term" value="F:cysteine-type exopeptidase activity"/>
    <property type="evidence" value="ECO:0007669"/>
    <property type="project" value="InterPro"/>
</dbReference>
<comment type="caution">
    <text evidence="2">The sequence shown here is derived from an EMBL/GenBank/DDBJ whole genome shotgun (WGS) entry which is preliminary data.</text>
</comment>
<evidence type="ECO:0000313" key="3">
    <source>
        <dbReference type="Proteomes" id="UP000530660"/>
    </source>
</evidence>
<dbReference type="GO" id="GO:0006508">
    <property type="term" value="P:proteolysis"/>
    <property type="evidence" value="ECO:0007669"/>
    <property type="project" value="InterPro"/>
</dbReference>
<dbReference type="Proteomes" id="UP000530660">
    <property type="component" value="Unassembled WGS sequence"/>
</dbReference>
<reference evidence="2 3" key="1">
    <citation type="journal article" date="2020" name="J. Phycol.">
        <title>Comparative genome analysis reveals Cyanidiococcus gen. nov., a new extremophilic red algal genus sister to Cyanidioschyzon (Cyanidioschyzonaceae, Rhodophyta).</title>
        <authorList>
            <person name="Liu S.-L."/>
            <person name="Chiang Y.-R."/>
            <person name="Yoon H.S."/>
            <person name="Fu H.-Y."/>
        </authorList>
    </citation>
    <scope>NUCLEOTIDE SEQUENCE [LARGE SCALE GENOMIC DNA]</scope>
    <source>
        <strain evidence="2 3">THAL066</strain>
    </source>
</reference>
<dbReference type="AlphaFoldDB" id="A0A7J7IJC5"/>
<dbReference type="PANTHER" id="PTHR12994:SF17">
    <property type="entry name" value="LD30995P"/>
    <property type="match status" value="1"/>
</dbReference>
<dbReference type="GO" id="GO:0016805">
    <property type="term" value="F:dipeptidase activity"/>
    <property type="evidence" value="ECO:0007669"/>
    <property type="project" value="InterPro"/>
</dbReference>
<keyword evidence="3" id="KW-1185">Reference proteome</keyword>
<organism evidence="2 3">
    <name type="scientific">Cyanidiococcus yangmingshanensis</name>
    <dbReference type="NCBI Taxonomy" id="2690220"/>
    <lineage>
        <taxon>Eukaryota</taxon>
        <taxon>Rhodophyta</taxon>
        <taxon>Bangiophyceae</taxon>
        <taxon>Cyanidiales</taxon>
        <taxon>Cyanidiaceae</taxon>
        <taxon>Cyanidiococcus</taxon>
    </lineage>
</organism>
<sequence>MLERKPFIWYFPGEGTTLNDSCSTVFAVDAVCPSETPLYFEYSGSSDFRAAGNVDSVDKTATVKVPPLTLPGVTNQYQCAFYREAGCSGAVSGVNENGVAVALKFASTRKLRIAPQGQLSGEDLVLTALRYGKTALHAAQLLIQTIEQQGVKSAETGAVFDWTPGLVFADARGAWLLETACGFWALGKVPKVESVFTNNLYIEEPLSHSEDLKSLASLEDCSSPRAAGRISFRQLFAPSEPRESFLQESEPHQTSEKNDSLGKPVDIATIIGRVRQQRPAQACLTDSNPQRNTIRSGAFISILTPDITRRIHLFACEEDTACAMFKPFFLEREGGADLGAAHAAYVSPQGLLHQRRRYALQRRRLDLENSAYTGFAVPERRRTATCVPAIRTL</sequence>
<dbReference type="EMBL" id="VWRR01000007">
    <property type="protein sequence ID" value="KAF6003206.1"/>
    <property type="molecule type" value="Genomic_DNA"/>
</dbReference>
<accession>A0A7J7IJC5</accession>
<comment type="similarity">
    <text evidence="1">Belongs to the peptidase C69 family. Secernin subfamily.</text>
</comment>
<evidence type="ECO:0000256" key="1">
    <source>
        <dbReference type="ARBA" id="ARBA00005705"/>
    </source>
</evidence>
<name>A0A7J7IJC5_9RHOD</name>
<gene>
    <name evidence="2" type="primary">SCRN2</name>
    <name evidence="2" type="ORF">F1559_001065</name>
</gene>
<proteinExistence type="inferred from homology"/>
<dbReference type="InterPro" id="IPR005322">
    <property type="entry name" value="Peptidase_C69"/>
</dbReference>
<dbReference type="PANTHER" id="PTHR12994">
    <property type="entry name" value="SECERNIN"/>
    <property type="match status" value="1"/>
</dbReference>